<feature type="domain" description="Reverse transcriptase" evidence="1">
    <location>
        <begin position="107"/>
        <end position="373"/>
    </location>
</feature>
<dbReference type="PROSITE" id="PS50878">
    <property type="entry name" value="RT_POL"/>
    <property type="match status" value="1"/>
</dbReference>
<keyword evidence="3" id="KW-1185">Reference proteome</keyword>
<organism evidence="2 3">
    <name type="scientific">Acropora cervicornis</name>
    <name type="common">Staghorn coral</name>
    <dbReference type="NCBI Taxonomy" id="6130"/>
    <lineage>
        <taxon>Eukaryota</taxon>
        <taxon>Metazoa</taxon>
        <taxon>Cnidaria</taxon>
        <taxon>Anthozoa</taxon>
        <taxon>Hexacorallia</taxon>
        <taxon>Scleractinia</taxon>
        <taxon>Astrocoeniina</taxon>
        <taxon>Acroporidae</taxon>
        <taxon>Acropora</taxon>
    </lineage>
</organism>
<comment type="caution">
    <text evidence="2">The sequence shown here is derived from an EMBL/GenBank/DDBJ whole genome shotgun (WGS) entry which is preliminary data.</text>
</comment>
<dbReference type="GO" id="GO:0003964">
    <property type="term" value="F:RNA-directed DNA polymerase activity"/>
    <property type="evidence" value="ECO:0007669"/>
    <property type="project" value="UniProtKB-KW"/>
</dbReference>
<reference evidence="2" key="2">
    <citation type="journal article" date="2023" name="Science">
        <title>Genomic signatures of disease resistance in endangered staghorn corals.</title>
        <authorList>
            <person name="Vollmer S.V."/>
            <person name="Selwyn J.D."/>
            <person name="Despard B.A."/>
            <person name="Roesel C.L."/>
        </authorList>
    </citation>
    <scope>NUCLEOTIDE SEQUENCE</scope>
    <source>
        <strain evidence="2">K2</strain>
    </source>
</reference>
<evidence type="ECO:0000313" key="3">
    <source>
        <dbReference type="Proteomes" id="UP001249851"/>
    </source>
</evidence>
<dbReference type="SUPFAM" id="SSF56672">
    <property type="entry name" value="DNA/RNA polymerases"/>
    <property type="match status" value="1"/>
</dbReference>
<dbReference type="PANTHER" id="PTHR33332">
    <property type="entry name" value="REVERSE TRANSCRIPTASE DOMAIN-CONTAINING PROTEIN"/>
    <property type="match status" value="1"/>
</dbReference>
<dbReference type="InterPro" id="IPR000477">
    <property type="entry name" value="RT_dom"/>
</dbReference>
<proteinExistence type="predicted"/>
<dbReference type="InterPro" id="IPR043502">
    <property type="entry name" value="DNA/RNA_pol_sf"/>
</dbReference>
<dbReference type="Pfam" id="PF00078">
    <property type="entry name" value="RVT_1"/>
    <property type="match status" value="1"/>
</dbReference>
<keyword evidence="2" id="KW-0548">Nucleotidyltransferase</keyword>
<dbReference type="AlphaFoldDB" id="A0AAD9PQM4"/>
<protein>
    <submittedName>
        <fullName evidence="2">RNA-directed DNA polymerase from mobile element jockey</fullName>
    </submittedName>
</protein>
<gene>
    <name evidence="2" type="ORF">P5673_032978</name>
</gene>
<evidence type="ECO:0000313" key="2">
    <source>
        <dbReference type="EMBL" id="KAK2547183.1"/>
    </source>
</evidence>
<accession>A0AAD9PQM4</accession>
<keyword evidence="2" id="KW-0695">RNA-directed DNA polymerase</keyword>
<name>A0AAD9PQM4_ACRCE</name>
<dbReference type="EMBL" id="JARQWQ010000206">
    <property type="protein sequence ID" value="KAK2547183.1"/>
    <property type="molecule type" value="Genomic_DNA"/>
</dbReference>
<keyword evidence="2" id="KW-0808">Transferase</keyword>
<reference evidence="2" key="1">
    <citation type="journal article" date="2023" name="G3 (Bethesda)">
        <title>Whole genome assembly and annotation of the endangered Caribbean coral Acropora cervicornis.</title>
        <authorList>
            <person name="Selwyn J.D."/>
            <person name="Vollmer S.V."/>
        </authorList>
    </citation>
    <scope>NUCLEOTIDE SEQUENCE</scope>
    <source>
        <strain evidence="2">K2</strain>
    </source>
</reference>
<dbReference type="CDD" id="cd01650">
    <property type="entry name" value="RT_nLTR_like"/>
    <property type="match status" value="1"/>
</dbReference>
<sequence length="563" mass="64795">MKREHISIASLKDVTTGEEVTHAEGKAQLLSNQFETVFTNENSDALPDMPSKQYPPMANFTITTQGIENLLKKLNPKKANGPDLIPSRVLKECAPQIAPYLTIIFNQSLSEQQLPRDWLTANICPVFKKGARSTASNYRPISLTCVICKTMEHILYHHIMAHLEQLNILKDYQHGFQKGRSCETQLIITVDEIAKSLDNRSQVDLLILDFSKAFDTVPHARLLKKLEHYGINELVLGWIRSWLLNRSQRVIIDGASSNEVSVRSGVPQGTVLGPLMFLIYINDIGEHITSNLRLFADDSLLYCAIDIPQDCLALQEDLDKLSQWSYKWQMSFNVSKCKSLSITRKRNPYLHQYTLNGQELESVKSHPYLGVELTQSLSWNNHINNITTKGNRSLGFIKRNLKRCPEKIKDQAYKSLVRPHVEYASSVWFPHQKYQVDKLEKVQRKAARFVKNCWIREEGVMTNMLSDLKWDSLQTRREKARLVMFYRVTHGLVDIPLPKDLLPMPCKITRNFHPKKYRPLACNTNYYMGTFFPSTVNIWNTLPAATLDQPNIAKFKDELDHFY</sequence>
<evidence type="ECO:0000259" key="1">
    <source>
        <dbReference type="PROSITE" id="PS50878"/>
    </source>
</evidence>
<dbReference type="Proteomes" id="UP001249851">
    <property type="component" value="Unassembled WGS sequence"/>
</dbReference>